<evidence type="ECO:0000256" key="6">
    <source>
        <dbReference type="ARBA" id="ARBA00023143"/>
    </source>
</evidence>
<evidence type="ECO:0000313" key="11">
    <source>
        <dbReference type="EMBL" id="MBZ2209038.1"/>
    </source>
</evidence>
<keyword evidence="12" id="KW-1185">Reference proteome</keyword>
<reference evidence="11 12" key="2">
    <citation type="submission" date="2021-08" db="EMBL/GenBank/DDBJ databases">
        <title>Massilia sp. R798.</title>
        <authorList>
            <person name="Baek J.H."/>
            <person name="Jung H.S."/>
            <person name="Kim K.R."/>
            <person name="Jeon C.O."/>
        </authorList>
    </citation>
    <scope>NUCLEOTIDE SEQUENCE [LARGE SCALE GENOMIC DNA]</scope>
    <source>
        <strain evidence="11 12">R798</strain>
    </source>
</reference>
<keyword evidence="5" id="KW-0964">Secreted</keyword>
<dbReference type="Pfam" id="PF22638">
    <property type="entry name" value="FlgK_D1"/>
    <property type="match status" value="1"/>
</dbReference>
<evidence type="ECO:0000256" key="4">
    <source>
        <dbReference type="ARBA" id="ARBA00016244"/>
    </source>
</evidence>
<dbReference type="InterPro" id="IPR053927">
    <property type="entry name" value="FlgK_helical"/>
</dbReference>
<sequence>MAGNLLSIGKSGLFAAQAGLSTTGHNIANASVAGYSRQVVVQSSGIAQDFGYGFVGSGTQIADIKRYSDQFLNTQVRNAQASLSATDAYNSQISQIDNLLADTSAGLSPALKNFFAGIQDLAANPSSTAARQAVLSNAESLASRFQSLDGRLQEIRDGVNSQITTKVTLINSYASQIAELNEQIGKFTLSNGSAKPNDLMDARDQLVLELNKEVKANVTPGANNSLTVSIGVGMPLVVGSKPFELAVATSPTDLSRVQIGYMTGSKITVLSDSSLPGGALGGILEFRNNTLDRAQNSLGRIAIGIAETFNAQHALGQDSKAEMGGKFFSIGEAVVGASLTNTPVANPATAPSVKASVVDSTKLTNSDYKVEYRSGSYWVSTTSGGTPVQINPFPQTEPQVIDGIAFDIENAATEGDYFVVRPTIGGAANFNVVVKDIARIAAGAPVVTNTPLDNKGSAKISEGSISSEYLGGAPALPLTLTFDEASGELQGFPAGATVYVSSNGGAPQPFVVGTDPILYKAGDNYNIGGVNVSFSGKPAEGDKFTISANPNGASDNRNAQALGKLQTKNILDGGRATYQSAYAELVSFIGNKTREVQVNSEAGKALLGQVTASQQEVSGVNLDEEATNLLKYQQAYQAAGKVMQIASTLFDTLLSLR</sequence>
<keyword evidence="11" id="KW-0969">Cilium</keyword>
<proteinExistence type="inferred from homology"/>
<organism evidence="11 12">
    <name type="scientific">Massilia soli</name>
    <dbReference type="NCBI Taxonomy" id="2792854"/>
    <lineage>
        <taxon>Bacteria</taxon>
        <taxon>Pseudomonadati</taxon>
        <taxon>Pseudomonadota</taxon>
        <taxon>Betaproteobacteria</taxon>
        <taxon>Burkholderiales</taxon>
        <taxon>Oxalobacteraceae</taxon>
        <taxon>Telluria group</taxon>
        <taxon>Massilia</taxon>
    </lineage>
</organism>
<keyword evidence="6" id="KW-0975">Bacterial flagellum</keyword>
<protein>
    <recommendedName>
        <fullName evidence="4">Flagellar hook-associated protein 1</fullName>
    </recommendedName>
</protein>
<dbReference type="SUPFAM" id="SSF64518">
    <property type="entry name" value="Phase 1 flagellin"/>
    <property type="match status" value="2"/>
</dbReference>
<evidence type="ECO:0000259" key="7">
    <source>
        <dbReference type="Pfam" id="PF06429"/>
    </source>
</evidence>
<evidence type="ECO:0000256" key="2">
    <source>
        <dbReference type="ARBA" id="ARBA00004613"/>
    </source>
</evidence>
<feature type="domain" description="Flagellar hook-associated protein FlgK helical" evidence="10">
    <location>
        <begin position="93"/>
        <end position="328"/>
    </location>
</feature>
<feature type="domain" description="Flagellar basal-body/hook protein C-terminal" evidence="7">
    <location>
        <begin position="616"/>
        <end position="656"/>
    </location>
</feature>
<keyword evidence="11" id="KW-0282">Flagellum</keyword>
<evidence type="ECO:0000256" key="1">
    <source>
        <dbReference type="ARBA" id="ARBA00004365"/>
    </source>
</evidence>
<dbReference type="Pfam" id="PF21159">
    <property type="entry name" value="FlgK_2nd"/>
    <property type="match status" value="1"/>
</dbReference>
<dbReference type="Pfam" id="PF21158">
    <property type="entry name" value="flgK_1st_1"/>
    <property type="match status" value="1"/>
</dbReference>
<feature type="domain" description="Flagellar hook-associated protein 1 D3" evidence="9">
    <location>
        <begin position="445"/>
        <end position="548"/>
    </location>
</feature>
<dbReference type="NCBIfam" id="TIGR02492">
    <property type="entry name" value="flgK_ends"/>
    <property type="match status" value="1"/>
</dbReference>
<gene>
    <name evidence="11" type="primary">flgK</name>
    <name evidence="11" type="ORF">I4X03_017350</name>
</gene>
<reference evidence="11 12" key="1">
    <citation type="submission" date="2021-01" db="EMBL/GenBank/DDBJ databases">
        <authorList>
            <person name="Ruan W."/>
            <person name="Khan S.A."/>
            <person name="Jeon C.O."/>
        </authorList>
    </citation>
    <scope>NUCLEOTIDE SEQUENCE [LARGE SCALE GENOMIC DNA]</scope>
    <source>
        <strain evidence="11 12">R798</strain>
    </source>
</reference>
<comment type="similarity">
    <text evidence="3">Belongs to the flagella basal body rod proteins family.</text>
</comment>
<dbReference type="InterPro" id="IPR010930">
    <property type="entry name" value="Flg_bb/hook_C_dom"/>
</dbReference>
<evidence type="ECO:0000256" key="3">
    <source>
        <dbReference type="ARBA" id="ARBA00009677"/>
    </source>
</evidence>
<comment type="subcellular location">
    <subcellularLocation>
        <location evidence="1">Bacterial flagellum</location>
    </subcellularLocation>
    <subcellularLocation>
        <location evidence="2">Secreted</location>
    </subcellularLocation>
</comment>
<dbReference type="InterPro" id="IPR002371">
    <property type="entry name" value="FlgK"/>
</dbReference>
<evidence type="ECO:0000259" key="10">
    <source>
        <dbReference type="Pfam" id="PF22638"/>
    </source>
</evidence>
<dbReference type="PANTHER" id="PTHR30033:SF1">
    <property type="entry name" value="FLAGELLAR HOOK-ASSOCIATED PROTEIN 1"/>
    <property type="match status" value="1"/>
</dbReference>
<dbReference type="Proteomes" id="UP000809349">
    <property type="component" value="Unassembled WGS sequence"/>
</dbReference>
<evidence type="ECO:0000259" key="9">
    <source>
        <dbReference type="Pfam" id="PF21159"/>
    </source>
</evidence>
<dbReference type="PANTHER" id="PTHR30033">
    <property type="entry name" value="FLAGELLAR HOOK-ASSOCIATED PROTEIN 1"/>
    <property type="match status" value="1"/>
</dbReference>
<name>A0ABS7SSW2_9BURK</name>
<evidence type="ECO:0000259" key="8">
    <source>
        <dbReference type="Pfam" id="PF21158"/>
    </source>
</evidence>
<dbReference type="InterPro" id="IPR049119">
    <property type="entry name" value="FlgK_D2-like"/>
</dbReference>
<keyword evidence="11" id="KW-0966">Cell projection</keyword>
<evidence type="ECO:0000313" key="12">
    <source>
        <dbReference type="Proteomes" id="UP000809349"/>
    </source>
</evidence>
<dbReference type="InterPro" id="IPR049474">
    <property type="entry name" value="FlgK_D3"/>
</dbReference>
<comment type="caution">
    <text evidence="11">The sequence shown here is derived from an EMBL/GenBank/DDBJ whole genome shotgun (WGS) entry which is preliminary data.</text>
</comment>
<feature type="domain" description="Flagellar hook-associated protein 1 D2-like" evidence="8">
    <location>
        <begin position="346"/>
        <end position="422"/>
    </location>
</feature>
<evidence type="ECO:0000256" key="5">
    <source>
        <dbReference type="ARBA" id="ARBA00022525"/>
    </source>
</evidence>
<dbReference type="EMBL" id="JAFBIL020000007">
    <property type="protein sequence ID" value="MBZ2209038.1"/>
    <property type="molecule type" value="Genomic_DNA"/>
</dbReference>
<dbReference type="Pfam" id="PF06429">
    <property type="entry name" value="Flg_bbr_C"/>
    <property type="match status" value="1"/>
</dbReference>
<dbReference type="RefSeq" id="WP_223469514.1">
    <property type="nucleotide sequence ID" value="NZ_JAFBIL020000007.1"/>
</dbReference>
<dbReference type="PRINTS" id="PR01005">
    <property type="entry name" value="FLGHOOKAP1"/>
</dbReference>
<accession>A0ABS7SSW2</accession>